<dbReference type="EMBL" id="JAAQHG020000041">
    <property type="protein sequence ID" value="KAL1582982.1"/>
    <property type="molecule type" value="Genomic_DNA"/>
</dbReference>
<organism evidence="8 9">
    <name type="scientific">Cladosporium halotolerans</name>
    <dbReference type="NCBI Taxonomy" id="1052096"/>
    <lineage>
        <taxon>Eukaryota</taxon>
        <taxon>Fungi</taxon>
        <taxon>Dikarya</taxon>
        <taxon>Ascomycota</taxon>
        <taxon>Pezizomycotina</taxon>
        <taxon>Dothideomycetes</taxon>
        <taxon>Dothideomycetidae</taxon>
        <taxon>Cladosporiales</taxon>
        <taxon>Cladosporiaceae</taxon>
        <taxon>Cladosporium</taxon>
    </lineage>
</organism>
<dbReference type="Proteomes" id="UP000803884">
    <property type="component" value="Unassembled WGS sequence"/>
</dbReference>
<dbReference type="PANTHER" id="PTHR10961">
    <property type="entry name" value="PEROXISOMAL SARCOSINE OXIDASE"/>
    <property type="match status" value="1"/>
</dbReference>
<keyword evidence="9" id="KW-1185">Reference proteome</keyword>
<dbReference type="GO" id="GO:0050660">
    <property type="term" value="F:flavin adenine dinucleotide binding"/>
    <property type="evidence" value="ECO:0007669"/>
    <property type="project" value="InterPro"/>
</dbReference>
<evidence type="ECO:0000256" key="2">
    <source>
        <dbReference type="ARBA" id="ARBA00010989"/>
    </source>
</evidence>
<dbReference type="AlphaFoldDB" id="A0AB34KGP8"/>
<feature type="compositionally biased region" description="Basic and acidic residues" evidence="6">
    <location>
        <begin position="418"/>
        <end position="432"/>
    </location>
</feature>
<gene>
    <name evidence="8" type="ORF">WHR41_08208</name>
</gene>
<evidence type="ECO:0000256" key="3">
    <source>
        <dbReference type="ARBA" id="ARBA00022630"/>
    </source>
</evidence>
<dbReference type="GO" id="GO:0004657">
    <property type="term" value="F:proline dehydrogenase activity"/>
    <property type="evidence" value="ECO:0007669"/>
    <property type="project" value="TreeGrafter"/>
</dbReference>
<reference evidence="8 9" key="1">
    <citation type="journal article" date="2020" name="Microbiol. Resour. Announc.">
        <title>Draft Genome Sequence of a Cladosporium Species Isolated from the Mesophotic Ascidian Didemnum maculosum.</title>
        <authorList>
            <person name="Gioti A."/>
            <person name="Siaperas R."/>
            <person name="Nikolaivits E."/>
            <person name="Le Goff G."/>
            <person name="Ouazzani J."/>
            <person name="Kotoulas G."/>
            <person name="Topakas E."/>
        </authorList>
    </citation>
    <scope>NUCLEOTIDE SEQUENCE [LARGE SCALE GENOMIC DNA]</scope>
    <source>
        <strain evidence="8 9">TM138-S3</strain>
    </source>
</reference>
<evidence type="ECO:0000256" key="4">
    <source>
        <dbReference type="ARBA" id="ARBA00022827"/>
    </source>
</evidence>
<dbReference type="GO" id="GO:0050031">
    <property type="term" value="F:L-pipecolate oxidase activity"/>
    <property type="evidence" value="ECO:0007669"/>
    <property type="project" value="TreeGrafter"/>
</dbReference>
<dbReference type="GO" id="GO:0008115">
    <property type="term" value="F:sarcosine oxidase activity"/>
    <property type="evidence" value="ECO:0007669"/>
    <property type="project" value="TreeGrafter"/>
</dbReference>
<evidence type="ECO:0000256" key="1">
    <source>
        <dbReference type="ARBA" id="ARBA00001974"/>
    </source>
</evidence>
<evidence type="ECO:0000313" key="8">
    <source>
        <dbReference type="EMBL" id="KAL1582982.1"/>
    </source>
</evidence>
<dbReference type="GeneID" id="96009650"/>
<evidence type="ECO:0000256" key="6">
    <source>
        <dbReference type="SAM" id="MobiDB-lite"/>
    </source>
</evidence>
<accession>A0AB34KGP8</accession>
<feature type="domain" description="FAD dependent oxidoreductase" evidence="7">
    <location>
        <begin position="6"/>
        <end position="377"/>
    </location>
</feature>
<dbReference type="SUPFAM" id="SSF54373">
    <property type="entry name" value="FAD-linked reductases, C-terminal domain"/>
    <property type="match status" value="1"/>
</dbReference>
<dbReference type="Gene3D" id="3.30.9.10">
    <property type="entry name" value="D-Amino Acid Oxidase, subunit A, domain 2"/>
    <property type="match status" value="1"/>
</dbReference>
<dbReference type="InterPro" id="IPR006076">
    <property type="entry name" value="FAD-dep_OxRdtase"/>
</dbReference>
<sequence length="432" mass="47728">MASDNRVVIIGAGVFGLSLAHQLAKEGNQNVTVMDRHVPPVPDGSSVDISRVIRFDYTDDVYLTIAREAHQRWSQLPKFKDIFSPAPILAAMNNKTPRAWIEGVTSALRKDDLPYTRLPNADAAKRAFPMLSGDLAVSGFSGYYNSQAGWADAAKAIAQLRDECIESGVSFISGRAGTAIKFETNASGEIKAVRTAAGTTVESDQFVLAAGAWSPGLASMYNNTLSTAQVIAYLPLTEGEMQKYKNLPIYANFSTGWFNFPPHEETKMLKFAVHGWGYTRKPTPEEPNVDRSNISLPPLRAAKARPNFAPPDGEERLRQGLREILPELADREFDRLSVCWYTDTPSGDFIMDFHPDHKNLFVAGGGSGHGFKFLPVLPEYVGSAFHRTLPKHLADKWRFHTDYKDDSDAFLGDGSRGGPERREFNAQEKAKL</sequence>
<dbReference type="SUPFAM" id="SSF51905">
    <property type="entry name" value="FAD/NAD(P)-binding domain"/>
    <property type="match status" value="1"/>
</dbReference>
<evidence type="ECO:0000259" key="7">
    <source>
        <dbReference type="Pfam" id="PF01266"/>
    </source>
</evidence>
<dbReference type="Gene3D" id="3.50.50.60">
    <property type="entry name" value="FAD/NAD(P)-binding domain"/>
    <property type="match status" value="1"/>
</dbReference>
<name>A0AB34KGP8_9PEZI</name>
<dbReference type="PANTHER" id="PTHR10961:SF45">
    <property type="entry name" value="FAD DEPENDENT OXIDOREDUCTASE DOMAIN-CONTAINING PROTEIN-RELATED"/>
    <property type="match status" value="1"/>
</dbReference>
<dbReference type="InterPro" id="IPR036188">
    <property type="entry name" value="FAD/NAD-bd_sf"/>
</dbReference>
<feature type="region of interest" description="Disordered" evidence="6">
    <location>
        <begin position="408"/>
        <end position="432"/>
    </location>
</feature>
<protein>
    <recommendedName>
        <fullName evidence="7">FAD dependent oxidoreductase domain-containing protein</fullName>
    </recommendedName>
</protein>
<evidence type="ECO:0000256" key="5">
    <source>
        <dbReference type="ARBA" id="ARBA00023002"/>
    </source>
</evidence>
<comment type="cofactor">
    <cofactor evidence="1">
        <name>FAD</name>
        <dbReference type="ChEBI" id="CHEBI:57692"/>
    </cofactor>
</comment>
<evidence type="ECO:0000313" key="9">
    <source>
        <dbReference type="Proteomes" id="UP000803884"/>
    </source>
</evidence>
<keyword evidence="5" id="KW-0560">Oxidoreductase</keyword>
<keyword evidence="4" id="KW-0274">FAD</keyword>
<keyword evidence="3" id="KW-0285">Flavoprotein</keyword>
<proteinExistence type="inferred from homology"/>
<comment type="similarity">
    <text evidence="2">Belongs to the MSOX/MTOX family.</text>
</comment>
<dbReference type="InterPro" id="IPR045170">
    <property type="entry name" value="MTOX"/>
</dbReference>
<dbReference type="RefSeq" id="XP_069226089.1">
    <property type="nucleotide sequence ID" value="XM_069376812.1"/>
</dbReference>
<comment type="caution">
    <text evidence="8">The sequence shown here is derived from an EMBL/GenBank/DDBJ whole genome shotgun (WGS) entry which is preliminary data.</text>
</comment>
<dbReference type="Pfam" id="PF01266">
    <property type="entry name" value="DAO"/>
    <property type="match status" value="1"/>
</dbReference>